<dbReference type="Proteomes" id="UP000762676">
    <property type="component" value="Unassembled WGS sequence"/>
</dbReference>
<dbReference type="EMBL" id="BMAT01012308">
    <property type="protein sequence ID" value="GFR89460.1"/>
    <property type="molecule type" value="Genomic_DNA"/>
</dbReference>
<evidence type="ECO:0000313" key="3">
    <source>
        <dbReference type="Proteomes" id="UP000762676"/>
    </source>
</evidence>
<name>A0AAV4GXT8_9GAST</name>
<sequence>MVQANRQMKEEEMASDLEISKQQVQDDRCESVSKFTKYVQRLFVKTFFLYSVYVKFLLSEYLNNTTSLREDGYWWPQENDDDDNKDDKGDGNDTHDGDHGDDDDDDDNDDDDDGNDDNGDGD</sequence>
<proteinExistence type="predicted"/>
<feature type="region of interest" description="Disordered" evidence="1">
    <location>
        <begin position="68"/>
        <end position="122"/>
    </location>
</feature>
<feature type="compositionally biased region" description="Acidic residues" evidence="1">
    <location>
        <begin position="99"/>
        <end position="122"/>
    </location>
</feature>
<accession>A0AAV4GXT8</accession>
<keyword evidence="3" id="KW-1185">Reference proteome</keyword>
<feature type="compositionally biased region" description="Basic and acidic residues" evidence="1">
    <location>
        <begin position="85"/>
        <end position="98"/>
    </location>
</feature>
<comment type="caution">
    <text evidence="2">The sequence shown here is derived from an EMBL/GenBank/DDBJ whole genome shotgun (WGS) entry which is preliminary data.</text>
</comment>
<evidence type="ECO:0000313" key="2">
    <source>
        <dbReference type="EMBL" id="GFR89460.1"/>
    </source>
</evidence>
<organism evidence="2 3">
    <name type="scientific">Elysia marginata</name>
    <dbReference type="NCBI Taxonomy" id="1093978"/>
    <lineage>
        <taxon>Eukaryota</taxon>
        <taxon>Metazoa</taxon>
        <taxon>Spiralia</taxon>
        <taxon>Lophotrochozoa</taxon>
        <taxon>Mollusca</taxon>
        <taxon>Gastropoda</taxon>
        <taxon>Heterobranchia</taxon>
        <taxon>Euthyneura</taxon>
        <taxon>Panpulmonata</taxon>
        <taxon>Sacoglossa</taxon>
        <taxon>Placobranchoidea</taxon>
        <taxon>Plakobranchidae</taxon>
        <taxon>Elysia</taxon>
    </lineage>
</organism>
<feature type="region of interest" description="Disordered" evidence="1">
    <location>
        <begin position="1"/>
        <end position="26"/>
    </location>
</feature>
<protein>
    <submittedName>
        <fullName evidence="2">Uncharacterized protein</fullName>
    </submittedName>
</protein>
<gene>
    <name evidence="2" type="ORF">ElyMa_006125000</name>
</gene>
<dbReference type="AlphaFoldDB" id="A0AAV4GXT8"/>
<evidence type="ECO:0000256" key="1">
    <source>
        <dbReference type="SAM" id="MobiDB-lite"/>
    </source>
</evidence>
<reference evidence="2 3" key="1">
    <citation type="journal article" date="2021" name="Elife">
        <title>Chloroplast acquisition without the gene transfer in kleptoplastic sea slugs, Plakobranchus ocellatus.</title>
        <authorList>
            <person name="Maeda T."/>
            <person name="Takahashi S."/>
            <person name="Yoshida T."/>
            <person name="Shimamura S."/>
            <person name="Takaki Y."/>
            <person name="Nagai Y."/>
            <person name="Toyoda A."/>
            <person name="Suzuki Y."/>
            <person name="Arimoto A."/>
            <person name="Ishii H."/>
            <person name="Satoh N."/>
            <person name="Nishiyama T."/>
            <person name="Hasebe M."/>
            <person name="Maruyama T."/>
            <person name="Minagawa J."/>
            <person name="Obokata J."/>
            <person name="Shigenobu S."/>
        </authorList>
    </citation>
    <scope>NUCLEOTIDE SEQUENCE [LARGE SCALE GENOMIC DNA]</scope>
</reference>